<dbReference type="InterPro" id="IPR003607">
    <property type="entry name" value="HD/PDEase_dom"/>
</dbReference>
<reference evidence="3" key="1">
    <citation type="submission" date="2024-05" db="EMBL/GenBank/DDBJ databases">
        <title>Alkalihalobacillus sp. strain MEB203 novel alkaliphilic bacterium from Lonar Lake, India.</title>
        <authorList>
            <person name="Joshi A."/>
            <person name="Thite S."/>
            <person name="Mengade P."/>
        </authorList>
    </citation>
    <scope>NUCLEOTIDE SEQUENCE</scope>
    <source>
        <strain evidence="3">MEB 203</strain>
    </source>
</reference>
<dbReference type="InterPro" id="IPR048436">
    <property type="entry name" value="MASE12"/>
</dbReference>
<dbReference type="SMART" id="SM00471">
    <property type="entry name" value="HDc"/>
    <property type="match status" value="1"/>
</dbReference>
<evidence type="ECO:0000256" key="1">
    <source>
        <dbReference type="SAM" id="Phobius"/>
    </source>
</evidence>
<keyword evidence="1" id="KW-0472">Membrane</keyword>
<keyword evidence="1" id="KW-0812">Transmembrane</keyword>
<dbReference type="NCBIfam" id="TIGR00277">
    <property type="entry name" value="HDIG"/>
    <property type="match status" value="1"/>
</dbReference>
<keyword evidence="1" id="KW-1133">Transmembrane helix</keyword>
<accession>A0ABT5VI61</accession>
<feature type="transmembrane region" description="Helical" evidence="1">
    <location>
        <begin position="47"/>
        <end position="65"/>
    </location>
</feature>
<dbReference type="CDD" id="cd00077">
    <property type="entry name" value="HDc"/>
    <property type="match status" value="1"/>
</dbReference>
<gene>
    <name evidence="3" type="ORF">N7Z68_17445</name>
</gene>
<dbReference type="PANTHER" id="PTHR43155:SF2">
    <property type="entry name" value="CYCLIC DI-GMP PHOSPHODIESTERASE PA4108"/>
    <property type="match status" value="1"/>
</dbReference>
<evidence type="ECO:0000259" key="2">
    <source>
        <dbReference type="PROSITE" id="PS51832"/>
    </source>
</evidence>
<evidence type="ECO:0000313" key="3">
    <source>
        <dbReference type="EMBL" id="MDE5415148.1"/>
    </source>
</evidence>
<proteinExistence type="predicted"/>
<protein>
    <submittedName>
        <fullName evidence="3">HD-GYP domain-containing protein</fullName>
    </submittedName>
</protein>
<feature type="transmembrane region" description="Helical" evidence="1">
    <location>
        <begin position="16"/>
        <end position="35"/>
    </location>
</feature>
<dbReference type="RefSeq" id="WP_275119752.1">
    <property type="nucleotide sequence ID" value="NZ_JAOTPO010000013.1"/>
</dbReference>
<feature type="transmembrane region" description="Helical" evidence="1">
    <location>
        <begin position="77"/>
        <end position="95"/>
    </location>
</feature>
<evidence type="ECO:0000313" key="4">
    <source>
        <dbReference type="Proteomes" id="UP001148125"/>
    </source>
</evidence>
<dbReference type="InterPro" id="IPR037522">
    <property type="entry name" value="HD_GYP_dom"/>
</dbReference>
<dbReference type="InterPro" id="IPR006675">
    <property type="entry name" value="HDIG_dom"/>
</dbReference>
<dbReference type="SUPFAM" id="SSF109604">
    <property type="entry name" value="HD-domain/PDEase-like"/>
    <property type="match status" value="1"/>
</dbReference>
<dbReference type="Gene3D" id="1.10.3210.10">
    <property type="entry name" value="Hypothetical protein af1432"/>
    <property type="match status" value="1"/>
</dbReference>
<dbReference type="Pfam" id="PF20971">
    <property type="entry name" value="MASE12"/>
    <property type="match status" value="1"/>
</dbReference>
<organism evidence="3 4">
    <name type="scientific">Alkalihalobacterium chitinilyticum</name>
    <dbReference type="NCBI Taxonomy" id="2980103"/>
    <lineage>
        <taxon>Bacteria</taxon>
        <taxon>Bacillati</taxon>
        <taxon>Bacillota</taxon>
        <taxon>Bacilli</taxon>
        <taxon>Bacillales</taxon>
        <taxon>Bacillaceae</taxon>
        <taxon>Alkalihalobacterium</taxon>
    </lineage>
</organism>
<dbReference type="PROSITE" id="PS51832">
    <property type="entry name" value="HD_GYP"/>
    <property type="match status" value="1"/>
</dbReference>
<feature type="transmembrane region" description="Helical" evidence="1">
    <location>
        <begin position="148"/>
        <end position="169"/>
    </location>
</feature>
<name>A0ABT5VI61_9BACI</name>
<keyword evidence="4" id="KW-1185">Reference proteome</keyword>
<dbReference type="PANTHER" id="PTHR43155">
    <property type="entry name" value="CYCLIC DI-GMP PHOSPHODIESTERASE PA4108-RELATED"/>
    <property type="match status" value="1"/>
</dbReference>
<sequence length="381" mass="43909">MQNQIRLNEEHQTIKWFLMLFYIIFFSYDIIYYFFIRAEPGLPNDGLGYWFHIIVIGLLPIAIYLLKNNQPETIKYVYFFTFSLLTIFNDIIIYWDNPNSYSSGNIVELMIVLFSPIFVNKFYFVLVSLGTIVRLGIVGLVIQDLAVMQPMLIVAVLALIAFILLNRFISYLSALKNSYDKQLEGIVKGIISTLELKDPYTRGHSERVADYAMSLAKETGKFKEVELNSFYNVCLLHDIGKIHIPDSILMKPGRLTQEEFELIKSHPTVGAEAVKHVEGVAEHLDVIKYHHERWDGKGYPEQLQGANIPLLARITSVADAFDAMTSSRSYRSAMPVSEAYRRIVDGKGSQFDPQIVELFEKVYPSWCEYHKNYPWPDTKVK</sequence>
<feature type="domain" description="HD-GYP" evidence="2">
    <location>
        <begin position="179"/>
        <end position="375"/>
    </location>
</feature>
<comment type="caution">
    <text evidence="3">The sequence shown here is derived from an EMBL/GenBank/DDBJ whole genome shotgun (WGS) entry which is preliminary data.</text>
</comment>
<dbReference type="Proteomes" id="UP001148125">
    <property type="component" value="Unassembled WGS sequence"/>
</dbReference>
<dbReference type="EMBL" id="JAOTPO010000013">
    <property type="protein sequence ID" value="MDE5415148.1"/>
    <property type="molecule type" value="Genomic_DNA"/>
</dbReference>
<dbReference type="Pfam" id="PF13487">
    <property type="entry name" value="HD_5"/>
    <property type="match status" value="1"/>
</dbReference>